<dbReference type="Proteomes" id="UP000239494">
    <property type="component" value="Unassembled WGS sequence"/>
</dbReference>
<dbReference type="RefSeq" id="WP_211304617.1">
    <property type="nucleotide sequence ID" value="NZ_PVTF01000009.1"/>
</dbReference>
<dbReference type="Pfam" id="PF01636">
    <property type="entry name" value="APH"/>
    <property type="match status" value="1"/>
</dbReference>
<proteinExistence type="predicted"/>
<dbReference type="AlphaFoldDB" id="A0A2T0SXU6"/>
<dbReference type="EMBL" id="PVTF01000009">
    <property type="protein sequence ID" value="PRY38238.1"/>
    <property type="molecule type" value="Genomic_DNA"/>
</dbReference>
<accession>A0A2T0SXU6</accession>
<dbReference type="Gene3D" id="3.90.1200.10">
    <property type="match status" value="1"/>
</dbReference>
<keyword evidence="2" id="KW-0418">Kinase</keyword>
<name>A0A2T0SXU6_9PSEU</name>
<organism evidence="2 3">
    <name type="scientific">Umezawaea tangerina</name>
    <dbReference type="NCBI Taxonomy" id="84725"/>
    <lineage>
        <taxon>Bacteria</taxon>
        <taxon>Bacillati</taxon>
        <taxon>Actinomycetota</taxon>
        <taxon>Actinomycetes</taxon>
        <taxon>Pseudonocardiales</taxon>
        <taxon>Pseudonocardiaceae</taxon>
        <taxon>Umezawaea</taxon>
    </lineage>
</organism>
<dbReference type="InterPro" id="IPR051678">
    <property type="entry name" value="AGP_Transferase"/>
</dbReference>
<dbReference type="InterPro" id="IPR011009">
    <property type="entry name" value="Kinase-like_dom_sf"/>
</dbReference>
<keyword evidence="3" id="KW-1185">Reference proteome</keyword>
<protein>
    <submittedName>
        <fullName evidence="2">Aminoglycoside phosphotransferase (APT) family kinase protein</fullName>
    </submittedName>
</protein>
<dbReference type="GO" id="GO:0016301">
    <property type="term" value="F:kinase activity"/>
    <property type="evidence" value="ECO:0007669"/>
    <property type="project" value="UniProtKB-KW"/>
</dbReference>
<dbReference type="SUPFAM" id="SSF56112">
    <property type="entry name" value="Protein kinase-like (PK-like)"/>
    <property type="match status" value="1"/>
</dbReference>
<evidence type="ECO:0000313" key="3">
    <source>
        <dbReference type="Proteomes" id="UP000239494"/>
    </source>
</evidence>
<gene>
    <name evidence="2" type="ORF">CLV43_109459</name>
</gene>
<dbReference type="Gene3D" id="3.30.200.20">
    <property type="entry name" value="Phosphorylase Kinase, domain 1"/>
    <property type="match status" value="1"/>
</dbReference>
<comment type="caution">
    <text evidence="2">The sequence shown here is derived from an EMBL/GenBank/DDBJ whole genome shotgun (WGS) entry which is preliminary data.</text>
</comment>
<dbReference type="InterPro" id="IPR002575">
    <property type="entry name" value="Aminoglycoside_PTrfase"/>
</dbReference>
<feature type="domain" description="Aminoglycoside phosphotransferase" evidence="1">
    <location>
        <begin position="21"/>
        <end position="239"/>
    </location>
</feature>
<sequence>MDARERVTEVLAGHWPSYRDVVPLGEGQDNVAYEVDGELVVRFAKHPDPAETDREARLLAKVAEVSPIPVPTPVFSVPEQGCLAYRKVPGTTLLRLADPPAALLGTVLGVYLAVLHAVPAERMADVVGVDDDPPARWLAEAAELYVPDTVPSVHRGPIESFLSAAPPPARSARVFSHNDLGVEHVLVDPRSWRVTGVIDWTDAAFCDPAYDFGLLHRDLGPAALDAALAAYGTDAPRERAVFYARCTVLEDLAYALDTGKSVYAEKSLAALSWLFPGR</sequence>
<evidence type="ECO:0000313" key="2">
    <source>
        <dbReference type="EMBL" id="PRY38238.1"/>
    </source>
</evidence>
<keyword evidence="2" id="KW-0808">Transferase</keyword>
<dbReference type="PANTHER" id="PTHR21310">
    <property type="entry name" value="AMINOGLYCOSIDE PHOSPHOTRANSFERASE-RELATED-RELATED"/>
    <property type="match status" value="1"/>
</dbReference>
<reference evidence="2 3" key="1">
    <citation type="submission" date="2018-03" db="EMBL/GenBank/DDBJ databases">
        <title>Genomic Encyclopedia of Archaeal and Bacterial Type Strains, Phase II (KMG-II): from individual species to whole genera.</title>
        <authorList>
            <person name="Goeker M."/>
        </authorList>
    </citation>
    <scope>NUCLEOTIDE SEQUENCE [LARGE SCALE GENOMIC DNA]</scope>
    <source>
        <strain evidence="2 3">DSM 44720</strain>
    </source>
</reference>
<evidence type="ECO:0000259" key="1">
    <source>
        <dbReference type="Pfam" id="PF01636"/>
    </source>
</evidence>
<dbReference type="PANTHER" id="PTHR21310:SF42">
    <property type="entry name" value="BIFUNCTIONAL AAC_APH"/>
    <property type="match status" value="1"/>
</dbReference>